<dbReference type="PANTHER" id="PTHR44809">
    <property type="match status" value="1"/>
</dbReference>
<dbReference type="PROSITE" id="PS50005">
    <property type="entry name" value="TPR"/>
    <property type="match status" value="4"/>
</dbReference>
<dbReference type="SMART" id="SM00028">
    <property type="entry name" value="TPR"/>
    <property type="match status" value="8"/>
</dbReference>
<dbReference type="EMBL" id="PIUM01000035">
    <property type="protein sequence ID" value="PKU22269.1"/>
    <property type="molecule type" value="Genomic_DNA"/>
</dbReference>
<feature type="repeat" description="TPR" evidence="1">
    <location>
        <begin position="114"/>
        <end position="147"/>
    </location>
</feature>
<name>A0A2N3PPC9_9PROT</name>
<dbReference type="InterPro" id="IPR019734">
    <property type="entry name" value="TPR_rpt"/>
</dbReference>
<keyword evidence="3" id="KW-1185">Reference proteome</keyword>
<protein>
    <submittedName>
        <fullName evidence="2">Uncharacterized protein</fullName>
    </submittedName>
</protein>
<dbReference type="SUPFAM" id="SSF52540">
    <property type="entry name" value="P-loop containing nucleoside triphosphate hydrolases"/>
    <property type="match status" value="1"/>
</dbReference>
<proteinExistence type="predicted"/>
<sequence>MISLQTHQQSRSTTLFNRGLSLAARCRPSEAIDCFARALAGSPRFAEASHNLGLMLHSLDRHGEAVEPLRNAIAWKPDYDAARFVLGRVLFALKRYREAEICWRTVIALDPSRATPYVSLGTALAKSERNGTAIPLFRRAIAIDPGNADGHYGLGNSLAAIGQNGEAVHHLAIAAELAPASDAVRNNLAIALQALGRFDEARRACRDAVALAPAGFETYSNLGSILQALDRTEEAETCYDRALTLAPGFAEAHYNRGVCLLESGRLGEASEAFAKAIELAPKRGVFHRMLAESFPVDANGPHFRRMEALARTIDELPDDDRMELHFALGKAYEDTARHREAFHHLLAGNRLKRATFTYDEAEALESLRSLPGVFTAEWLAKEPENAISSRLPVFIVGMPRSGTTLVEQILASHPKAFGAGEVLDLERLTDDLCGPDFSDLSPRALHRLGAAYLDRLSPHARTAERIVDKLPGNFQRIGIIRKALPGARIIHVRRDPVDTCLSCFSKLFTDKQLFAYDLAELGRYWRAYDRLMSHWRRVLPPGVMLEVRYEDMVADMEGQARRLLAHCGLAWDARCLAFHRTDRVVRTASVTQVRQPLYRTAVGRWHVFGDLAQPLIDALG</sequence>
<comment type="caution">
    <text evidence="2">The sequence shown here is derived from an EMBL/GenBank/DDBJ whole genome shotgun (WGS) entry which is preliminary data.</text>
</comment>
<dbReference type="AlphaFoldDB" id="A0A2N3PPC9"/>
<dbReference type="Gene3D" id="1.25.40.10">
    <property type="entry name" value="Tetratricopeptide repeat domain"/>
    <property type="match status" value="3"/>
</dbReference>
<feature type="repeat" description="TPR" evidence="1">
    <location>
        <begin position="216"/>
        <end position="249"/>
    </location>
</feature>
<accession>A0A2N3PPC9</accession>
<organism evidence="2 3">
    <name type="scientific">Telmatospirillum siberiense</name>
    <dbReference type="NCBI Taxonomy" id="382514"/>
    <lineage>
        <taxon>Bacteria</taxon>
        <taxon>Pseudomonadati</taxon>
        <taxon>Pseudomonadota</taxon>
        <taxon>Alphaproteobacteria</taxon>
        <taxon>Rhodospirillales</taxon>
        <taxon>Rhodospirillaceae</taxon>
        <taxon>Telmatospirillum</taxon>
    </lineage>
</organism>
<dbReference type="InterPro" id="IPR052943">
    <property type="entry name" value="TMTC_O-mannosyl-trnsfr"/>
</dbReference>
<dbReference type="InterPro" id="IPR027417">
    <property type="entry name" value="P-loop_NTPase"/>
</dbReference>
<dbReference type="Gene3D" id="3.40.50.300">
    <property type="entry name" value="P-loop containing nucleotide triphosphate hydrolases"/>
    <property type="match status" value="1"/>
</dbReference>
<dbReference type="PROSITE" id="PS50293">
    <property type="entry name" value="TPR_REGION"/>
    <property type="match status" value="1"/>
</dbReference>
<dbReference type="Pfam" id="PF13469">
    <property type="entry name" value="Sulfotransfer_3"/>
    <property type="match status" value="1"/>
</dbReference>
<dbReference type="InterPro" id="IPR011990">
    <property type="entry name" value="TPR-like_helical_dom_sf"/>
</dbReference>
<evidence type="ECO:0000313" key="2">
    <source>
        <dbReference type="EMBL" id="PKU22269.1"/>
    </source>
</evidence>
<gene>
    <name evidence="2" type="ORF">CWS72_22655</name>
</gene>
<keyword evidence="1" id="KW-0802">TPR repeat</keyword>
<reference evidence="3" key="1">
    <citation type="submission" date="2017-12" db="EMBL/GenBank/DDBJ databases">
        <title>Draft genome sequence of Telmatospirillum siberiense 26-4b1T, an acidotolerant peatland alphaproteobacterium potentially involved in sulfur cycling.</title>
        <authorList>
            <person name="Hausmann B."/>
            <person name="Pjevac P."/>
            <person name="Schreck K."/>
            <person name="Herbold C.W."/>
            <person name="Daims H."/>
            <person name="Wagner M."/>
            <person name="Pester M."/>
            <person name="Loy A."/>
        </authorList>
    </citation>
    <scope>NUCLEOTIDE SEQUENCE [LARGE SCALE GENOMIC DNA]</scope>
    <source>
        <strain evidence="3">26-4b1</strain>
    </source>
</reference>
<dbReference type="PANTHER" id="PTHR44809:SF1">
    <property type="entry name" value="PROTEIN O-MANNOSYL-TRANSFERASE TMTC1"/>
    <property type="match status" value="1"/>
</dbReference>
<dbReference type="Pfam" id="PF13432">
    <property type="entry name" value="TPR_16"/>
    <property type="match status" value="3"/>
</dbReference>
<dbReference type="SUPFAM" id="SSF48452">
    <property type="entry name" value="TPR-like"/>
    <property type="match status" value="2"/>
</dbReference>
<dbReference type="Proteomes" id="UP000233293">
    <property type="component" value="Unassembled WGS sequence"/>
</dbReference>
<dbReference type="Pfam" id="PF13374">
    <property type="entry name" value="TPR_10"/>
    <property type="match status" value="1"/>
</dbReference>
<evidence type="ECO:0000313" key="3">
    <source>
        <dbReference type="Proteomes" id="UP000233293"/>
    </source>
</evidence>
<feature type="repeat" description="TPR" evidence="1">
    <location>
        <begin position="250"/>
        <end position="283"/>
    </location>
</feature>
<evidence type="ECO:0000256" key="1">
    <source>
        <dbReference type="PROSITE-ProRule" id="PRU00339"/>
    </source>
</evidence>
<feature type="repeat" description="TPR" evidence="1">
    <location>
        <begin position="46"/>
        <end position="79"/>
    </location>
</feature>